<gene>
    <name evidence="4" type="ORF">GCM10011584_03070</name>
</gene>
<dbReference type="Proteomes" id="UP000655410">
    <property type="component" value="Unassembled WGS sequence"/>
</dbReference>
<keyword evidence="2" id="KW-0812">Transmembrane</keyword>
<keyword evidence="5" id="KW-1185">Reference proteome</keyword>
<evidence type="ECO:0000256" key="2">
    <source>
        <dbReference type="SAM" id="Phobius"/>
    </source>
</evidence>
<dbReference type="SMART" id="SM00257">
    <property type="entry name" value="LysM"/>
    <property type="match status" value="1"/>
</dbReference>
<sequence>MLSAGAASALLLARAELVAARQEITAPGGTAFAPVLAFGATVALAASVTWLWCVMTAATLEALHGVHRVDLPGVRGAVRRLVLAGCGVALATGVVPAAHADPVSGVAGQPPQPLTAQAQAQAPPTPVSPTQPRAAHRSRIVEPGDSLWSISASRLGAGASDAEIDQAWHTLWRANHEVVGGDPDVIEPGQRLELPEAQR</sequence>
<feature type="domain" description="LysM" evidence="3">
    <location>
        <begin position="137"/>
        <end position="194"/>
    </location>
</feature>
<accession>A0ABQ2N6L9</accession>
<dbReference type="RefSeq" id="WP_188782195.1">
    <property type="nucleotide sequence ID" value="NZ_BMNI01000001.1"/>
</dbReference>
<keyword evidence="2" id="KW-1133">Transmembrane helix</keyword>
<name>A0ABQ2N6L9_9ACTN</name>
<feature type="region of interest" description="Disordered" evidence="1">
    <location>
        <begin position="179"/>
        <end position="199"/>
    </location>
</feature>
<evidence type="ECO:0000313" key="5">
    <source>
        <dbReference type="Proteomes" id="UP000655410"/>
    </source>
</evidence>
<dbReference type="EMBL" id="BMNI01000001">
    <property type="protein sequence ID" value="GGO84748.1"/>
    <property type="molecule type" value="Genomic_DNA"/>
</dbReference>
<keyword evidence="2" id="KW-0472">Membrane</keyword>
<feature type="transmembrane region" description="Helical" evidence="2">
    <location>
        <begin position="36"/>
        <end position="60"/>
    </location>
</feature>
<proteinExistence type="predicted"/>
<reference evidence="5" key="1">
    <citation type="journal article" date="2019" name="Int. J. Syst. Evol. Microbiol.">
        <title>The Global Catalogue of Microorganisms (GCM) 10K type strain sequencing project: providing services to taxonomists for standard genome sequencing and annotation.</title>
        <authorList>
            <consortium name="The Broad Institute Genomics Platform"/>
            <consortium name="The Broad Institute Genome Sequencing Center for Infectious Disease"/>
            <person name="Wu L."/>
            <person name="Ma J."/>
        </authorList>
    </citation>
    <scope>NUCLEOTIDE SEQUENCE [LARGE SCALE GENOMIC DNA]</scope>
    <source>
        <strain evidence="5">CGMCC 4.7371</strain>
    </source>
</reference>
<evidence type="ECO:0000256" key="1">
    <source>
        <dbReference type="SAM" id="MobiDB-lite"/>
    </source>
</evidence>
<dbReference type="InterPro" id="IPR018392">
    <property type="entry name" value="LysM"/>
</dbReference>
<evidence type="ECO:0000259" key="3">
    <source>
        <dbReference type="PROSITE" id="PS51782"/>
    </source>
</evidence>
<dbReference type="Pfam" id="PF01476">
    <property type="entry name" value="LysM"/>
    <property type="match status" value="1"/>
</dbReference>
<feature type="region of interest" description="Disordered" evidence="1">
    <location>
        <begin position="104"/>
        <end position="140"/>
    </location>
</feature>
<dbReference type="CDD" id="cd00118">
    <property type="entry name" value="LysM"/>
    <property type="match status" value="1"/>
</dbReference>
<organism evidence="4 5">
    <name type="scientific">Nocardioides phosphati</name>
    <dbReference type="NCBI Taxonomy" id="1867775"/>
    <lineage>
        <taxon>Bacteria</taxon>
        <taxon>Bacillati</taxon>
        <taxon>Actinomycetota</taxon>
        <taxon>Actinomycetes</taxon>
        <taxon>Propionibacteriales</taxon>
        <taxon>Nocardioidaceae</taxon>
        <taxon>Nocardioides</taxon>
    </lineage>
</organism>
<dbReference type="Gene3D" id="3.10.350.10">
    <property type="entry name" value="LysM domain"/>
    <property type="match status" value="1"/>
</dbReference>
<dbReference type="InterPro" id="IPR036779">
    <property type="entry name" value="LysM_dom_sf"/>
</dbReference>
<evidence type="ECO:0000313" key="4">
    <source>
        <dbReference type="EMBL" id="GGO84748.1"/>
    </source>
</evidence>
<protein>
    <recommendedName>
        <fullName evidence="3">LysM domain-containing protein</fullName>
    </recommendedName>
</protein>
<comment type="caution">
    <text evidence="4">The sequence shown here is derived from an EMBL/GenBank/DDBJ whole genome shotgun (WGS) entry which is preliminary data.</text>
</comment>
<dbReference type="PROSITE" id="PS51782">
    <property type="entry name" value="LYSM"/>
    <property type="match status" value="1"/>
</dbReference>